<evidence type="ECO:0000256" key="1">
    <source>
        <dbReference type="ARBA" id="ARBA00006700"/>
    </source>
</evidence>
<dbReference type="SUPFAM" id="SSF54189">
    <property type="entry name" value="Ribosomal proteins S24e, L23 and L15e"/>
    <property type="match status" value="1"/>
</dbReference>
<proteinExistence type="inferred from homology"/>
<dbReference type="EMBL" id="QPKB01000002">
    <property type="protein sequence ID" value="RWR77088.1"/>
    <property type="molecule type" value="Genomic_DNA"/>
</dbReference>
<dbReference type="GO" id="GO:0032543">
    <property type="term" value="P:mitochondrial translation"/>
    <property type="evidence" value="ECO:0007669"/>
    <property type="project" value="TreeGrafter"/>
</dbReference>
<protein>
    <recommendedName>
        <fullName evidence="4">Large ribosomal subunit protein uL23m</fullName>
    </recommendedName>
</protein>
<dbReference type="AlphaFoldDB" id="A0A443NF20"/>
<feature type="region of interest" description="Disordered" evidence="5">
    <location>
        <begin position="110"/>
        <end position="165"/>
    </location>
</feature>
<evidence type="ECO:0000256" key="3">
    <source>
        <dbReference type="ARBA" id="ARBA00023274"/>
    </source>
</evidence>
<dbReference type="PANTHER" id="PTHR12059">
    <property type="entry name" value="RIBOSOMAL PROTEIN L23-RELATED"/>
    <property type="match status" value="1"/>
</dbReference>
<dbReference type="OrthoDB" id="275582at2759"/>
<comment type="similarity">
    <text evidence="1">Belongs to the universal ribosomal protein uL23 family.</text>
</comment>
<dbReference type="InterPro" id="IPR013025">
    <property type="entry name" value="Ribosomal_uL23-like"/>
</dbReference>
<dbReference type="Proteomes" id="UP000283530">
    <property type="component" value="Unassembled WGS sequence"/>
</dbReference>
<dbReference type="InterPro" id="IPR012678">
    <property type="entry name" value="Ribosomal_uL23/eL15/eS24_sf"/>
</dbReference>
<dbReference type="Gene3D" id="3.30.70.330">
    <property type="match status" value="1"/>
</dbReference>
<accession>A0A443NF20</accession>
<dbReference type="GO" id="GO:0003735">
    <property type="term" value="F:structural constituent of ribosome"/>
    <property type="evidence" value="ECO:0007669"/>
    <property type="project" value="InterPro"/>
</dbReference>
<sequence>MGSRLGRRVIHFANLPIKLLMPSSFQNIKEIALKTIPSATKVEIKRVLQNLYGFDVEEVRTLNMEGKKKKRGGILIAKPDYKKAYVTLKTPLSLSPNLYPIRLIEEEMKNTAPKKSQSGVVEDSSAPSHWLHGEGNGDDGDGIGRGRRFKKTEKQPVKQVDGNAEKSKFPWSSMRSWRCRQQLKNSFPFSGSTWLGRVHLKGTNLNESAQESKCWSLCLSYFGSAIGALLSHSGQFKF</sequence>
<dbReference type="GO" id="GO:0005762">
    <property type="term" value="C:mitochondrial large ribosomal subunit"/>
    <property type="evidence" value="ECO:0007669"/>
    <property type="project" value="TreeGrafter"/>
</dbReference>
<organism evidence="6 7">
    <name type="scientific">Cinnamomum micranthum f. kanehirae</name>
    <dbReference type="NCBI Taxonomy" id="337451"/>
    <lineage>
        <taxon>Eukaryota</taxon>
        <taxon>Viridiplantae</taxon>
        <taxon>Streptophyta</taxon>
        <taxon>Embryophyta</taxon>
        <taxon>Tracheophyta</taxon>
        <taxon>Spermatophyta</taxon>
        <taxon>Magnoliopsida</taxon>
        <taxon>Magnoliidae</taxon>
        <taxon>Laurales</taxon>
        <taxon>Lauraceae</taxon>
        <taxon>Cinnamomum</taxon>
    </lineage>
</organism>
<dbReference type="PANTHER" id="PTHR12059:SF5">
    <property type="entry name" value="LARGE RIBOSOMAL SUBUNIT PROTEIN UL23M"/>
    <property type="match status" value="1"/>
</dbReference>
<dbReference type="FunFam" id="3.30.70.330:FF:000436">
    <property type="entry name" value="50S ribosomal protein L23"/>
    <property type="match status" value="1"/>
</dbReference>
<dbReference type="Pfam" id="PF00276">
    <property type="entry name" value="Ribosomal_L23"/>
    <property type="match status" value="1"/>
</dbReference>
<evidence type="ECO:0000256" key="5">
    <source>
        <dbReference type="SAM" id="MobiDB-lite"/>
    </source>
</evidence>
<keyword evidence="3" id="KW-0687">Ribonucleoprotein</keyword>
<name>A0A443NF20_9MAGN</name>
<evidence type="ECO:0000313" key="7">
    <source>
        <dbReference type="Proteomes" id="UP000283530"/>
    </source>
</evidence>
<dbReference type="STRING" id="337451.A0A443NF20"/>
<reference evidence="6 7" key="1">
    <citation type="journal article" date="2019" name="Nat. Plants">
        <title>Stout camphor tree genome fills gaps in understanding of flowering plant genome evolution.</title>
        <authorList>
            <person name="Chaw S.M."/>
            <person name="Liu Y.C."/>
            <person name="Wu Y.W."/>
            <person name="Wang H.Y."/>
            <person name="Lin C.I."/>
            <person name="Wu C.S."/>
            <person name="Ke H.M."/>
            <person name="Chang L.Y."/>
            <person name="Hsu C.Y."/>
            <person name="Yang H.T."/>
            <person name="Sudianto E."/>
            <person name="Hsu M.H."/>
            <person name="Wu K.P."/>
            <person name="Wang L.N."/>
            <person name="Leebens-Mack J.H."/>
            <person name="Tsai I.J."/>
        </authorList>
    </citation>
    <scope>NUCLEOTIDE SEQUENCE [LARGE SCALE GENOMIC DNA]</scope>
    <source>
        <strain evidence="7">cv. Chaw 1501</strain>
        <tissue evidence="6">Young leaves</tissue>
    </source>
</reference>
<comment type="caution">
    <text evidence="6">The sequence shown here is derived from an EMBL/GenBank/DDBJ whole genome shotgun (WGS) entry which is preliminary data.</text>
</comment>
<gene>
    <name evidence="6" type="ORF">CKAN_00556200</name>
</gene>
<keyword evidence="2 6" id="KW-0689">Ribosomal protein</keyword>
<evidence type="ECO:0000256" key="2">
    <source>
        <dbReference type="ARBA" id="ARBA00022980"/>
    </source>
</evidence>
<dbReference type="InterPro" id="IPR012677">
    <property type="entry name" value="Nucleotide-bd_a/b_plait_sf"/>
</dbReference>
<keyword evidence="7" id="KW-1185">Reference proteome</keyword>
<evidence type="ECO:0000256" key="4">
    <source>
        <dbReference type="ARBA" id="ARBA00039977"/>
    </source>
</evidence>
<evidence type="ECO:0000313" key="6">
    <source>
        <dbReference type="EMBL" id="RWR77088.1"/>
    </source>
</evidence>